<sequence>MIMQLQVVITPNFSCCCLFIRWKRYLGSGSFTTHRT</sequence>
<reference evidence="1" key="2">
    <citation type="submission" date="2015-07" db="EMBL/GenBank/DDBJ databases">
        <authorList>
            <person name="Noorani M."/>
        </authorList>
    </citation>
    <scope>NUCLEOTIDE SEQUENCE</scope>
    <source>
        <strain evidence="1">Yugu1</strain>
    </source>
</reference>
<protein>
    <submittedName>
        <fullName evidence="1">Uncharacterized protein</fullName>
    </submittedName>
</protein>
<dbReference type="EMBL" id="CM003534">
    <property type="protein sequence ID" value="RCV33373.1"/>
    <property type="molecule type" value="Genomic_DNA"/>
</dbReference>
<gene>
    <name evidence="1" type="ORF">SETIT_7G079500v2</name>
</gene>
<proteinExistence type="predicted"/>
<accession>A0A368RTG0</accession>
<dbReference type="AlphaFoldDB" id="A0A368RTG0"/>
<reference evidence="1" key="1">
    <citation type="journal article" date="2012" name="Nat. Biotechnol.">
        <title>Reference genome sequence of the model plant Setaria.</title>
        <authorList>
            <person name="Bennetzen J.L."/>
            <person name="Schmutz J."/>
            <person name="Wang H."/>
            <person name="Percifield R."/>
            <person name="Hawkins J."/>
            <person name="Pontaroli A.C."/>
            <person name="Estep M."/>
            <person name="Feng L."/>
            <person name="Vaughn J.N."/>
            <person name="Grimwood J."/>
            <person name="Jenkins J."/>
            <person name="Barry K."/>
            <person name="Lindquist E."/>
            <person name="Hellsten U."/>
            <person name="Deshpande S."/>
            <person name="Wang X."/>
            <person name="Wu X."/>
            <person name="Mitros T."/>
            <person name="Triplett J."/>
            <person name="Yang X."/>
            <person name="Ye C.Y."/>
            <person name="Mauro-Herrera M."/>
            <person name="Wang L."/>
            <person name="Li P."/>
            <person name="Sharma M."/>
            <person name="Sharma R."/>
            <person name="Ronald P.C."/>
            <person name="Panaud O."/>
            <person name="Kellogg E.A."/>
            <person name="Brutnell T.P."/>
            <person name="Doust A.N."/>
            <person name="Tuskan G.A."/>
            <person name="Rokhsar D."/>
            <person name="Devos K.M."/>
        </authorList>
    </citation>
    <scope>NUCLEOTIDE SEQUENCE [LARGE SCALE GENOMIC DNA]</scope>
    <source>
        <strain evidence="1">Yugu1</strain>
    </source>
</reference>
<evidence type="ECO:0000313" key="1">
    <source>
        <dbReference type="EMBL" id="RCV33373.1"/>
    </source>
</evidence>
<name>A0A368RTG0_SETIT</name>
<organism evidence="1">
    <name type="scientific">Setaria italica</name>
    <name type="common">Foxtail millet</name>
    <name type="synonym">Panicum italicum</name>
    <dbReference type="NCBI Taxonomy" id="4555"/>
    <lineage>
        <taxon>Eukaryota</taxon>
        <taxon>Viridiplantae</taxon>
        <taxon>Streptophyta</taxon>
        <taxon>Embryophyta</taxon>
        <taxon>Tracheophyta</taxon>
        <taxon>Spermatophyta</taxon>
        <taxon>Magnoliopsida</taxon>
        <taxon>Liliopsida</taxon>
        <taxon>Poales</taxon>
        <taxon>Poaceae</taxon>
        <taxon>PACMAD clade</taxon>
        <taxon>Panicoideae</taxon>
        <taxon>Panicodae</taxon>
        <taxon>Paniceae</taxon>
        <taxon>Cenchrinae</taxon>
        <taxon>Setaria</taxon>
    </lineage>
</organism>